<accession>A0AAV2NP80</accession>
<protein>
    <recommendedName>
        <fullName evidence="1">Reverse transcriptase Ty1/copia-type domain-containing protein</fullName>
    </recommendedName>
</protein>
<dbReference type="Pfam" id="PF07727">
    <property type="entry name" value="RVT_2"/>
    <property type="match status" value="2"/>
</dbReference>
<feature type="domain" description="Reverse transcriptase Ty1/copia-type" evidence="1">
    <location>
        <begin position="65"/>
        <end position="124"/>
    </location>
</feature>
<dbReference type="Proteomes" id="UP001497644">
    <property type="component" value="Chromosome 3"/>
</dbReference>
<gene>
    <name evidence="2" type="ORF">LPLAT_LOCUS7200</name>
</gene>
<dbReference type="AlphaFoldDB" id="A0AAV2NP80"/>
<evidence type="ECO:0000259" key="1">
    <source>
        <dbReference type="Pfam" id="PF07727"/>
    </source>
</evidence>
<dbReference type="InterPro" id="IPR013103">
    <property type="entry name" value="RVT_2"/>
</dbReference>
<organism evidence="2 3">
    <name type="scientific">Lasius platythorax</name>
    <dbReference type="NCBI Taxonomy" id="488582"/>
    <lineage>
        <taxon>Eukaryota</taxon>
        <taxon>Metazoa</taxon>
        <taxon>Ecdysozoa</taxon>
        <taxon>Arthropoda</taxon>
        <taxon>Hexapoda</taxon>
        <taxon>Insecta</taxon>
        <taxon>Pterygota</taxon>
        <taxon>Neoptera</taxon>
        <taxon>Endopterygota</taxon>
        <taxon>Hymenoptera</taxon>
        <taxon>Apocrita</taxon>
        <taxon>Aculeata</taxon>
        <taxon>Formicoidea</taxon>
        <taxon>Formicidae</taxon>
        <taxon>Formicinae</taxon>
        <taxon>Lasius</taxon>
        <taxon>Lasius</taxon>
    </lineage>
</organism>
<feature type="domain" description="Reverse transcriptase Ty1/copia-type" evidence="1">
    <location>
        <begin position="126"/>
        <end position="188"/>
    </location>
</feature>
<reference evidence="2" key="1">
    <citation type="submission" date="2024-04" db="EMBL/GenBank/DDBJ databases">
        <authorList>
            <consortium name="Molecular Ecology Group"/>
        </authorList>
    </citation>
    <scope>NUCLEOTIDE SEQUENCE</scope>
</reference>
<sequence length="226" mass="26377">MQQRETPPRQSERKWKPIVRPGYVSYMASEESTDDPTTVEEAMACPEREDWTRAMQKEIHSLQKNNTWDKVDRPPGVKPLTVKWVYKRKITESGKTRYKARLVAKGCTQIEGRDYDEIFSPVISGKLKKLKKFLNKFFEIKDLGEVKHFLGLEIHQNKAKGEIKITQQKYIEWTLKKFRMEDCKPIGTSADLNVKLTGSNERHDETSDDDFRTQYLEAIGSLLYIS</sequence>
<keyword evidence="3" id="KW-1185">Reference proteome</keyword>
<evidence type="ECO:0000313" key="3">
    <source>
        <dbReference type="Proteomes" id="UP001497644"/>
    </source>
</evidence>
<name>A0AAV2NP80_9HYME</name>
<proteinExistence type="predicted"/>
<evidence type="ECO:0000313" key="2">
    <source>
        <dbReference type="EMBL" id="CAL1681041.1"/>
    </source>
</evidence>
<dbReference type="EMBL" id="OZ034826">
    <property type="protein sequence ID" value="CAL1681041.1"/>
    <property type="molecule type" value="Genomic_DNA"/>
</dbReference>